<keyword evidence="6" id="KW-1185">Reference proteome</keyword>
<dbReference type="GO" id="GO:0002100">
    <property type="term" value="P:tRNA wobble adenosine to inosine editing"/>
    <property type="evidence" value="ECO:0007669"/>
    <property type="project" value="TreeGrafter"/>
</dbReference>
<dbReference type="PROSITE" id="PS51747">
    <property type="entry name" value="CYT_DCMP_DEAMINASES_2"/>
    <property type="match status" value="1"/>
</dbReference>
<dbReference type="InterPro" id="IPR016192">
    <property type="entry name" value="APOBEC/CMP_deaminase_Zn-bd"/>
</dbReference>
<dbReference type="STRING" id="71784.A0A1Y2AFF9"/>
<evidence type="ECO:0000256" key="3">
    <source>
        <dbReference type="SAM" id="SignalP"/>
    </source>
</evidence>
<dbReference type="AlphaFoldDB" id="A0A1Y2AFF9"/>
<protein>
    <submittedName>
        <fullName evidence="5">Putative cytosine deaminase</fullName>
    </submittedName>
</protein>
<accession>A0A1Y2AFF9</accession>
<dbReference type="GO" id="GO:0052717">
    <property type="term" value="F:tRNA-specific adenosine-34 deaminase activity"/>
    <property type="evidence" value="ECO:0007669"/>
    <property type="project" value="TreeGrafter"/>
</dbReference>
<sequence>MRFTITSLALCSVASLVSGYQVEIHPEHQHGLAINDVPAERRMHWMRVANEAVYADGHPCPQAPFGTAIVNTTSDELVCVISNAVGRTGDPTMHGEITAIRHCTDVLTQRGLSPQEILASWKEFSLYTNGEPCPMCASAIRWAGFKEVIYGSSIRTIAENGRNQIYIPSSLVWEKSYSLGHATLMLGNVLTNETDPFFEHQFNESAACPVGCERQVVPGKRVKACSPVDDWQEVVRKAGRGLAAAQSHRQDSRHDEL</sequence>
<dbReference type="SUPFAM" id="SSF53927">
    <property type="entry name" value="Cytidine deaminase-like"/>
    <property type="match status" value="1"/>
</dbReference>
<feature type="signal peptide" evidence="3">
    <location>
        <begin position="1"/>
        <end position="19"/>
    </location>
</feature>
<reference evidence="5 6" key="1">
    <citation type="submission" date="2016-07" db="EMBL/GenBank/DDBJ databases">
        <title>Pervasive Adenine N6-methylation of Active Genes in Fungi.</title>
        <authorList>
            <consortium name="DOE Joint Genome Institute"/>
            <person name="Mondo S.J."/>
            <person name="Dannebaum R.O."/>
            <person name="Kuo R.C."/>
            <person name="Labutti K."/>
            <person name="Haridas S."/>
            <person name="Kuo A."/>
            <person name="Salamov A."/>
            <person name="Ahrendt S.R."/>
            <person name="Lipzen A."/>
            <person name="Sullivan W."/>
            <person name="Andreopoulos W.B."/>
            <person name="Clum A."/>
            <person name="Lindquist E."/>
            <person name="Daum C."/>
            <person name="Ramamoorthy G.K."/>
            <person name="Gryganskyi A."/>
            <person name="Culley D."/>
            <person name="Magnuson J.K."/>
            <person name="James T.Y."/>
            <person name="O'Malley M.A."/>
            <person name="Stajich J.E."/>
            <person name="Spatafora J.W."/>
            <person name="Visel A."/>
            <person name="Grigoriev I.V."/>
        </authorList>
    </citation>
    <scope>NUCLEOTIDE SEQUENCE [LARGE SCALE GENOMIC DNA]</scope>
    <source>
        <strain evidence="5 6">68-887.2</strain>
    </source>
</reference>
<keyword evidence="1" id="KW-0479">Metal-binding</keyword>
<dbReference type="PROSITE" id="PS00903">
    <property type="entry name" value="CYT_DCMP_DEAMINASES_1"/>
    <property type="match status" value="1"/>
</dbReference>
<dbReference type="Gene3D" id="3.40.140.10">
    <property type="entry name" value="Cytidine Deaminase, domain 2"/>
    <property type="match status" value="1"/>
</dbReference>
<dbReference type="PANTHER" id="PTHR11079:SF203">
    <property type="entry name" value="CMP_DCMP-TYPE DEAMINASE DOMAIN-CONTAINING PROTEIN"/>
    <property type="match status" value="1"/>
</dbReference>
<evidence type="ECO:0000313" key="6">
    <source>
        <dbReference type="Proteomes" id="UP000193986"/>
    </source>
</evidence>
<dbReference type="InterPro" id="IPR002125">
    <property type="entry name" value="CMP_dCMP_dom"/>
</dbReference>
<dbReference type="InterPro" id="IPR016193">
    <property type="entry name" value="Cytidine_deaminase-like"/>
</dbReference>
<keyword evidence="2" id="KW-0862">Zinc</keyword>
<comment type="caution">
    <text evidence="5">The sequence shown here is derived from an EMBL/GenBank/DDBJ whole genome shotgun (WGS) entry which is preliminary data.</text>
</comment>
<dbReference type="Pfam" id="PF00383">
    <property type="entry name" value="dCMP_cyt_deam_1"/>
    <property type="match status" value="1"/>
</dbReference>
<evidence type="ECO:0000313" key="5">
    <source>
        <dbReference type="EMBL" id="ORY20997.1"/>
    </source>
</evidence>
<dbReference type="GO" id="GO:0008270">
    <property type="term" value="F:zinc ion binding"/>
    <property type="evidence" value="ECO:0007669"/>
    <property type="project" value="InterPro"/>
</dbReference>
<dbReference type="FunFam" id="3.40.140.10:FF:000066">
    <property type="entry name" value="Chromosome 10, whole genome shotgun sequence"/>
    <property type="match status" value="1"/>
</dbReference>
<dbReference type="PANTHER" id="PTHR11079">
    <property type="entry name" value="CYTOSINE DEAMINASE FAMILY MEMBER"/>
    <property type="match status" value="1"/>
</dbReference>
<dbReference type="CDD" id="cd01285">
    <property type="entry name" value="nucleoside_deaminase"/>
    <property type="match status" value="1"/>
</dbReference>
<keyword evidence="3" id="KW-0732">Signal</keyword>
<dbReference type="OrthoDB" id="408702at2759"/>
<organism evidence="5 6">
    <name type="scientific">Naematelia encephala</name>
    <dbReference type="NCBI Taxonomy" id="71784"/>
    <lineage>
        <taxon>Eukaryota</taxon>
        <taxon>Fungi</taxon>
        <taxon>Dikarya</taxon>
        <taxon>Basidiomycota</taxon>
        <taxon>Agaricomycotina</taxon>
        <taxon>Tremellomycetes</taxon>
        <taxon>Tremellales</taxon>
        <taxon>Naemateliaceae</taxon>
        <taxon>Naematelia</taxon>
    </lineage>
</organism>
<gene>
    <name evidence="5" type="ORF">BCR39DRAFT_554335</name>
</gene>
<dbReference type="EMBL" id="MCFC01000120">
    <property type="protein sequence ID" value="ORY20997.1"/>
    <property type="molecule type" value="Genomic_DNA"/>
</dbReference>
<name>A0A1Y2AFF9_9TREE</name>
<proteinExistence type="predicted"/>
<evidence type="ECO:0000256" key="2">
    <source>
        <dbReference type="ARBA" id="ARBA00022833"/>
    </source>
</evidence>
<feature type="chain" id="PRO_5012892265" evidence="3">
    <location>
        <begin position="20"/>
        <end position="257"/>
    </location>
</feature>
<feature type="domain" description="CMP/dCMP-type deaminase" evidence="4">
    <location>
        <begin position="40"/>
        <end position="174"/>
    </location>
</feature>
<evidence type="ECO:0000256" key="1">
    <source>
        <dbReference type="ARBA" id="ARBA00022723"/>
    </source>
</evidence>
<evidence type="ECO:0000259" key="4">
    <source>
        <dbReference type="PROSITE" id="PS51747"/>
    </source>
</evidence>
<dbReference type="Proteomes" id="UP000193986">
    <property type="component" value="Unassembled WGS sequence"/>
</dbReference>
<dbReference type="InParanoid" id="A0A1Y2AFF9"/>